<protein>
    <submittedName>
        <fullName evidence="1">Uncharacterized protein</fullName>
    </submittedName>
</protein>
<dbReference type="KEGG" id="cei:CEPID_00990"/>
<evidence type="ECO:0000313" key="2">
    <source>
        <dbReference type="Proteomes" id="UP000035368"/>
    </source>
</evidence>
<reference evidence="1 2" key="1">
    <citation type="submission" date="2015-05" db="EMBL/GenBank/DDBJ databases">
        <title>Complete genome sequence of Corynebacterium epidermidicanis DSM 45586, isolated from the skin of a dog suffering from pruritus.</title>
        <authorList>
            <person name="Ruckert C."/>
            <person name="Albersmeier A."/>
            <person name="Winkler A."/>
            <person name="Tauch A."/>
        </authorList>
    </citation>
    <scope>NUCLEOTIDE SEQUENCE [LARGE SCALE GENOMIC DNA]</scope>
    <source>
        <strain evidence="1 2">DSM 45586</strain>
    </source>
</reference>
<sequence>MDFMQLFDGVINFVQGLFNTAIGSTESVFGGVKGLFDNTSSALGS</sequence>
<dbReference type="RefSeq" id="WP_158408001.1">
    <property type="nucleotide sequence ID" value="NZ_CP011541.1"/>
</dbReference>
<dbReference type="AlphaFoldDB" id="A0A0G3GTA8"/>
<organism evidence="1 2">
    <name type="scientific">Corynebacterium epidermidicanis</name>
    <dbReference type="NCBI Taxonomy" id="1050174"/>
    <lineage>
        <taxon>Bacteria</taxon>
        <taxon>Bacillati</taxon>
        <taxon>Actinomycetota</taxon>
        <taxon>Actinomycetes</taxon>
        <taxon>Mycobacteriales</taxon>
        <taxon>Corynebacteriaceae</taxon>
        <taxon>Corynebacterium</taxon>
    </lineage>
</organism>
<accession>A0A0G3GTA8</accession>
<dbReference type="PATRIC" id="fig|1050174.4.peg.207"/>
<dbReference type="Proteomes" id="UP000035368">
    <property type="component" value="Chromosome"/>
</dbReference>
<gene>
    <name evidence="1" type="ORF">CEPID_00990</name>
</gene>
<proteinExistence type="predicted"/>
<keyword evidence="2" id="KW-1185">Reference proteome</keyword>
<dbReference type="STRING" id="1050174.CEPID_00990"/>
<dbReference type="EMBL" id="CP011541">
    <property type="protein sequence ID" value="AKK02092.1"/>
    <property type="molecule type" value="Genomic_DNA"/>
</dbReference>
<name>A0A0G3GTA8_9CORY</name>
<evidence type="ECO:0000313" key="1">
    <source>
        <dbReference type="EMBL" id="AKK02092.1"/>
    </source>
</evidence>